<accession>A0ACC2KRI8</accession>
<comment type="caution">
    <text evidence="1">The sequence shown here is derived from an EMBL/GenBank/DDBJ whole genome shotgun (WGS) entry which is preliminary data.</text>
</comment>
<dbReference type="Proteomes" id="UP001234297">
    <property type="component" value="Chromosome 11"/>
</dbReference>
<keyword evidence="2" id="KW-1185">Reference proteome</keyword>
<sequence>MGGCCCSSRAGQLNEQPVYFYCPRYQEEHGSLSSTHVRDSARSTGLLIGTNPDTYPAPPVPLPYDVDLEQPRALSGILENNGNKIGPVPAADSQSVGQAISDGGLKSSVTYDDLKLDGKNQTDDLQGSPKVAEDEPSKLSECLAMETNEEDVCPTCLEEYDAENPRIITKCDHHFHLSCILEWMERSDTCPICDQEMVFDHNFSK</sequence>
<evidence type="ECO:0000313" key="1">
    <source>
        <dbReference type="EMBL" id="KAJ8623809.1"/>
    </source>
</evidence>
<dbReference type="EMBL" id="CM056819">
    <property type="protein sequence ID" value="KAJ8623809.1"/>
    <property type="molecule type" value="Genomic_DNA"/>
</dbReference>
<gene>
    <name evidence="1" type="ORF">MRB53_032339</name>
</gene>
<reference evidence="1 2" key="1">
    <citation type="journal article" date="2022" name="Hortic Res">
        <title>A haplotype resolved chromosomal level avocado genome allows analysis of novel avocado genes.</title>
        <authorList>
            <person name="Nath O."/>
            <person name="Fletcher S.J."/>
            <person name="Hayward A."/>
            <person name="Shaw L.M."/>
            <person name="Masouleh A.K."/>
            <person name="Furtado A."/>
            <person name="Henry R.J."/>
            <person name="Mitter N."/>
        </authorList>
    </citation>
    <scope>NUCLEOTIDE SEQUENCE [LARGE SCALE GENOMIC DNA]</scope>
    <source>
        <strain evidence="2">cv. Hass</strain>
    </source>
</reference>
<organism evidence="1 2">
    <name type="scientific">Persea americana</name>
    <name type="common">Avocado</name>
    <dbReference type="NCBI Taxonomy" id="3435"/>
    <lineage>
        <taxon>Eukaryota</taxon>
        <taxon>Viridiplantae</taxon>
        <taxon>Streptophyta</taxon>
        <taxon>Embryophyta</taxon>
        <taxon>Tracheophyta</taxon>
        <taxon>Spermatophyta</taxon>
        <taxon>Magnoliopsida</taxon>
        <taxon>Magnoliidae</taxon>
        <taxon>Laurales</taxon>
        <taxon>Lauraceae</taxon>
        <taxon>Persea</taxon>
    </lineage>
</organism>
<protein>
    <submittedName>
        <fullName evidence="1">Uncharacterized protein</fullName>
    </submittedName>
</protein>
<proteinExistence type="predicted"/>
<evidence type="ECO:0000313" key="2">
    <source>
        <dbReference type="Proteomes" id="UP001234297"/>
    </source>
</evidence>
<name>A0ACC2KRI8_PERAE</name>